<dbReference type="Proteomes" id="UP001202328">
    <property type="component" value="Unassembled WGS sequence"/>
</dbReference>
<dbReference type="EMBL" id="JAJJMB010008592">
    <property type="protein sequence ID" value="KAI3922901.1"/>
    <property type="molecule type" value="Genomic_DNA"/>
</dbReference>
<organism evidence="2 3">
    <name type="scientific">Papaver atlanticum</name>
    <dbReference type="NCBI Taxonomy" id="357466"/>
    <lineage>
        <taxon>Eukaryota</taxon>
        <taxon>Viridiplantae</taxon>
        <taxon>Streptophyta</taxon>
        <taxon>Embryophyta</taxon>
        <taxon>Tracheophyta</taxon>
        <taxon>Spermatophyta</taxon>
        <taxon>Magnoliopsida</taxon>
        <taxon>Ranunculales</taxon>
        <taxon>Papaveraceae</taxon>
        <taxon>Papaveroideae</taxon>
        <taxon>Papaver</taxon>
    </lineage>
</organism>
<gene>
    <name evidence="2" type="ORF">MKW98_007032</name>
</gene>
<dbReference type="PANTHER" id="PTHR35511">
    <property type="entry name" value="A-KINASE ANCHOR-LIKE PROTEIN"/>
    <property type="match status" value="1"/>
</dbReference>
<sequence length="453" mass="49920">MYGMVVKPSSLELEEVTQTNSETTISATEDARDLDNLSEGSNLLSTPFESVSKCIETTESFSPNDQNVATMIDTSVVVEALAGDILDEEENAREHEGEHIETQAITAVKKVEHIKNNVPEVDILKEGVKKLDEFNIQDRSCESKDTQIQIPQQEETQVVLAAEQDTTEESVTASTGNNNTSESFVEDQSQMKSDLKQEAKACESDITERSKPEEFAKPGSKGLSVDQPSVMETIVKETTVNLEERDGIPQNFERIPEASYTTNEDERSREVDLGKAAEANTATLLEDQRGSTEEKISIEEQKPRDISEINGKPKETEYGQYKESISETEPSMSDLTLDFERESSVEKKEPLESKVLQIVQIEKNAKNAKEEEKHSADAEDEHVKEDSGSDAPVMVEASADVDVKPSHKKSHNILSGVGSKVKHSIAKVKKVIGKSSSHKSSSLKQENVSIATA</sequence>
<reference evidence="2" key="1">
    <citation type="submission" date="2022-04" db="EMBL/GenBank/DDBJ databases">
        <title>A functionally conserved STORR gene fusion in Papaver species that diverged 16.8 million years ago.</title>
        <authorList>
            <person name="Catania T."/>
        </authorList>
    </citation>
    <scope>NUCLEOTIDE SEQUENCE</scope>
    <source>
        <strain evidence="2">S-188037</strain>
    </source>
</reference>
<evidence type="ECO:0000313" key="3">
    <source>
        <dbReference type="Proteomes" id="UP001202328"/>
    </source>
</evidence>
<feature type="compositionally biased region" description="Polar residues" evidence="1">
    <location>
        <begin position="16"/>
        <end position="27"/>
    </location>
</feature>
<evidence type="ECO:0000313" key="2">
    <source>
        <dbReference type="EMBL" id="KAI3922901.1"/>
    </source>
</evidence>
<evidence type="ECO:0000256" key="1">
    <source>
        <dbReference type="SAM" id="MobiDB-lite"/>
    </source>
</evidence>
<keyword evidence="3" id="KW-1185">Reference proteome</keyword>
<feature type="compositionally biased region" description="Basic and acidic residues" evidence="1">
    <location>
        <begin position="193"/>
        <end position="216"/>
    </location>
</feature>
<feature type="compositionally biased region" description="Polar residues" evidence="1">
    <location>
        <begin position="169"/>
        <end position="192"/>
    </location>
</feature>
<feature type="compositionally biased region" description="Basic and acidic residues" evidence="1">
    <location>
        <begin position="264"/>
        <end position="275"/>
    </location>
</feature>
<feature type="region of interest" description="Disordered" evidence="1">
    <location>
        <begin position="365"/>
        <end position="453"/>
    </location>
</feature>
<feature type="compositionally biased region" description="Basic and acidic residues" evidence="1">
    <location>
        <begin position="365"/>
        <end position="387"/>
    </location>
</feature>
<name>A0AAD4XKH5_9MAGN</name>
<feature type="compositionally biased region" description="Basic and acidic residues" evidence="1">
    <location>
        <begin position="286"/>
        <end position="317"/>
    </location>
</feature>
<protein>
    <submittedName>
        <fullName evidence="2">Uncharacterized protein</fullName>
    </submittedName>
</protein>
<feature type="compositionally biased region" description="Low complexity" evidence="1">
    <location>
        <begin position="146"/>
        <end position="159"/>
    </location>
</feature>
<accession>A0AAD4XKH5</accession>
<comment type="caution">
    <text evidence="2">The sequence shown here is derived from an EMBL/GenBank/DDBJ whole genome shotgun (WGS) entry which is preliminary data.</text>
</comment>
<feature type="region of interest" description="Disordered" evidence="1">
    <location>
        <begin position="1"/>
        <end position="42"/>
    </location>
</feature>
<dbReference type="PANTHER" id="PTHR35511:SF2">
    <property type="entry name" value="A-KINASE ANCHOR-LIKE PROTEIN"/>
    <property type="match status" value="1"/>
</dbReference>
<feature type="compositionally biased region" description="Low complexity" evidence="1">
    <location>
        <begin position="433"/>
        <end position="444"/>
    </location>
</feature>
<feature type="compositionally biased region" description="Basic residues" evidence="1">
    <location>
        <begin position="420"/>
        <end position="432"/>
    </location>
</feature>
<dbReference type="AlphaFoldDB" id="A0AAD4XKH5"/>
<proteinExistence type="predicted"/>
<feature type="region of interest" description="Disordered" evidence="1">
    <location>
        <begin position="141"/>
        <end position="334"/>
    </location>
</feature>